<dbReference type="PATRIC" id="fig|230361.4.peg.923"/>
<dbReference type="RefSeq" id="WP_058738990.1">
    <property type="nucleotide sequence ID" value="NZ_CP011266.1"/>
</dbReference>
<sequence length="161" mass="18038">MRMNLVLELLDVPGQLVSVLEPISGLGANLVTVIHKRDSKNEKGKIPVQLTLEGEQESFNRVIKRFSDLNITIVEKDGIINKEFVSTILIGHIVDRDVRDTTDKINALDGVYVVGFDIKLDGEKKSTALINLEVDYGKKQFAFDEIAKIAMEKELLMINEV</sequence>
<dbReference type="CDD" id="cd04886">
    <property type="entry name" value="ACT_ThrD-II-like"/>
    <property type="match status" value="1"/>
</dbReference>
<proteinExistence type="predicted"/>
<reference evidence="1 2" key="1">
    <citation type="submission" date="2015-04" db="EMBL/GenBank/DDBJ databases">
        <title>The complete genome sequence of the rumen methanogen Methanobrevibacter millerae SM9.</title>
        <authorList>
            <person name="Leahy S.C."/>
            <person name="Kelly W.J."/>
            <person name="Pacheco D.M."/>
            <person name="Li D."/>
            <person name="Altermann E."/>
            <person name="Attwood G.T."/>
        </authorList>
    </citation>
    <scope>NUCLEOTIDE SEQUENCE [LARGE SCALE GENOMIC DNA]</scope>
    <source>
        <strain evidence="1 2">SM9</strain>
    </source>
</reference>
<organism evidence="1 2">
    <name type="scientific">Methanobrevibacter millerae</name>
    <dbReference type="NCBI Taxonomy" id="230361"/>
    <lineage>
        <taxon>Archaea</taxon>
        <taxon>Methanobacteriati</taxon>
        <taxon>Methanobacteriota</taxon>
        <taxon>Methanomada group</taxon>
        <taxon>Methanobacteria</taxon>
        <taxon>Methanobacteriales</taxon>
        <taxon>Methanobacteriaceae</taxon>
        <taxon>Methanobrevibacter</taxon>
    </lineage>
</organism>
<dbReference type="GeneID" id="26735865"/>
<dbReference type="Proteomes" id="UP000067738">
    <property type="component" value="Chromosome"/>
</dbReference>
<keyword evidence="2" id="KW-1185">Reference proteome</keyword>
<dbReference type="InterPro" id="IPR044561">
    <property type="entry name" value="ACT_ThrD-II-like"/>
</dbReference>
<dbReference type="EMBL" id="CP011266">
    <property type="protein sequence ID" value="ALT68684.1"/>
    <property type="molecule type" value="Genomic_DNA"/>
</dbReference>
<evidence type="ECO:0000313" key="1">
    <source>
        <dbReference type="EMBL" id="ALT68684.1"/>
    </source>
</evidence>
<dbReference type="OrthoDB" id="60296at2157"/>
<dbReference type="KEGG" id="mmil:sm9_0895"/>
<protein>
    <submittedName>
        <fullName evidence="1">Allosteric regulator of homoserine dehydrogenase</fullName>
    </submittedName>
</protein>
<accession>A0A0U3CJG9</accession>
<name>A0A0U3CJG9_9EURY</name>
<evidence type="ECO:0000313" key="2">
    <source>
        <dbReference type="Proteomes" id="UP000067738"/>
    </source>
</evidence>
<gene>
    <name evidence="1" type="ORF">sm9_0895</name>
</gene>
<dbReference type="AlphaFoldDB" id="A0A0U3CJG9"/>